<evidence type="ECO:0000313" key="3">
    <source>
        <dbReference type="Proteomes" id="UP000078512"/>
    </source>
</evidence>
<name>A0A197KCC6_9FUNG</name>
<gene>
    <name evidence="2" type="ORF">K457DRAFT_13275</name>
</gene>
<feature type="compositionally biased region" description="Polar residues" evidence="1">
    <location>
        <begin position="345"/>
        <end position="354"/>
    </location>
</feature>
<dbReference type="EMBL" id="KV442014">
    <property type="protein sequence ID" value="OAQ35357.1"/>
    <property type="molecule type" value="Genomic_DNA"/>
</dbReference>
<reference evidence="2 3" key="1">
    <citation type="submission" date="2016-05" db="EMBL/GenBank/DDBJ databases">
        <title>Genome sequencing reveals origins of a unique bacterial endosymbiosis in the earliest lineages of terrestrial Fungi.</title>
        <authorList>
            <consortium name="DOE Joint Genome Institute"/>
            <person name="Uehling J."/>
            <person name="Gryganskyi A."/>
            <person name="Hameed K."/>
            <person name="Tschaplinski T."/>
            <person name="Misztal P."/>
            <person name="Wu S."/>
            <person name="Desiro A."/>
            <person name="Vande Pol N."/>
            <person name="Du Z.-Y."/>
            <person name="Zienkiewicz A."/>
            <person name="Zienkiewicz K."/>
            <person name="Morin E."/>
            <person name="Tisserant E."/>
            <person name="Splivallo R."/>
            <person name="Hainaut M."/>
            <person name="Henrissat B."/>
            <person name="Ohm R."/>
            <person name="Kuo A."/>
            <person name="Yan J."/>
            <person name="Lipzen A."/>
            <person name="Nolan M."/>
            <person name="Labutti K."/>
            <person name="Barry K."/>
            <person name="Goldstein A."/>
            <person name="Labbe J."/>
            <person name="Schadt C."/>
            <person name="Tuskan G."/>
            <person name="Grigoriev I."/>
            <person name="Martin F."/>
            <person name="Vilgalys R."/>
            <person name="Bonito G."/>
        </authorList>
    </citation>
    <scope>NUCLEOTIDE SEQUENCE [LARGE SCALE GENOMIC DNA]</scope>
    <source>
        <strain evidence="2 3">AG-77</strain>
    </source>
</reference>
<protein>
    <submittedName>
        <fullName evidence="2">Uncharacterized protein</fullName>
    </submittedName>
</protein>
<keyword evidence="3" id="KW-1185">Reference proteome</keyword>
<feature type="region of interest" description="Disordered" evidence="1">
    <location>
        <begin position="246"/>
        <end position="270"/>
    </location>
</feature>
<evidence type="ECO:0000256" key="1">
    <source>
        <dbReference type="SAM" id="MobiDB-lite"/>
    </source>
</evidence>
<feature type="region of interest" description="Disordered" evidence="1">
    <location>
        <begin position="285"/>
        <end position="354"/>
    </location>
</feature>
<organism evidence="2 3">
    <name type="scientific">Linnemannia elongata AG-77</name>
    <dbReference type="NCBI Taxonomy" id="1314771"/>
    <lineage>
        <taxon>Eukaryota</taxon>
        <taxon>Fungi</taxon>
        <taxon>Fungi incertae sedis</taxon>
        <taxon>Mucoromycota</taxon>
        <taxon>Mortierellomycotina</taxon>
        <taxon>Mortierellomycetes</taxon>
        <taxon>Mortierellales</taxon>
        <taxon>Mortierellaceae</taxon>
        <taxon>Linnemannia</taxon>
    </lineage>
</organism>
<evidence type="ECO:0000313" key="2">
    <source>
        <dbReference type="EMBL" id="OAQ35357.1"/>
    </source>
</evidence>
<proteinExistence type="predicted"/>
<dbReference type="AlphaFoldDB" id="A0A197KCC6"/>
<accession>A0A197KCC6</accession>
<feature type="compositionally biased region" description="Acidic residues" evidence="1">
    <location>
        <begin position="288"/>
        <end position="301"/>
    </location>
</feature>
<feature type="compositionally biased region" description="Low complexity" evidence="1">
    <location>
        <begin position="77"/>
        <end position="90"/>
    </location>
</feature>
<sequence length="354" mass="39060">MVEEVLFLWLEDQWLRHVPVEGKLIKEVAQLYGEAGVDLKALSLDCAKFVLYVPPTQPMTFSIATRLGSTSRSWSQGPTTTATDSASGAAGKTSYLHGATIMKRKHGRFEHLIVETSETNDRNWIFNVTGAKNAEDLAEESWPTERATEEVINELFLSPISDVARTPPYETERSSSPLAEDVYTRGIQVMEHKAPVLGLMDTEGLRAARKMLSAGSVTEIGASKALKDLSQFLWRAGGSASHSVIGFGSNEENTVDENRQGEGEGIEGDDEEQLWVEKYLIENRSREVEEEEEEEEEEEAELFERRIGGVTVETLGAEEELTADYSSYSGHAGDKSNSESEDDTNGNSIKGLSQ</sequence>
<feature type="region of interest" description="Disordered" evidence="1">
    <location>
        <begin position="70"/>
        <end position="90"/>
    </location>
</feature>
<dbReference type="OrthoDB" id="2423220at2759"/>
<dbReference type="Proteomes" id="UP000078512">
    <property type="component" value="Unassembled WGS sequence"/>
</dbReference>